<dbReference type="KEGG" id="foc:113202668"/>
<dbReference type="PROSITE" id="PS50181">
    <property type="entry name" value="FBOX"/>
    <property type="match status" value="1"/>
</dbReference>
<reference evidence="3" key="1">
    <citation type="submission" date="2025-08" db="UniProtKB">
        <authorList>
            <consortium name="RefSeq"/>
        </authorList>
    </citation>
    <scope>IDENTIFICATION</scope>
    <source>
        <tissue evidence="3">Whole organism</tissue>
    </source>
</reference>
<dbReference type="InterPro" id="IPR036047">
    <property type="entry name" value="F-box-like_dom_sf"/>
</dbReference>
<evidence type="ECO:0000259" key="1">
    <source>
        <dbReference type="PROSITE" id="PS50181"/>
    </source>
</evidence>
<dbReference type="Gene3D" id="3.80.10.10">
    <property type="entry name" value="Ribonuclease Inhibitor"/>
    <property type="match status" value="1"/>
</dbReference>
<dbReference type="SUPFAM" id="SSF52047">
    <property type="entry name" value="RNI-like"/>
    <property type="match status" value="1"/>
</dbReference>
<gene>
    <name evidence="3" type="primary">LOC113202668</name>
</gene>
<keyword evidence="2" id="KW-1185">Reference proteome</keyword>
<protein>
    <submittedName>
        <fullName evidence="3">Uncharacterized protein LOC113202668</fullName>
    </submittedName>
</protein>
<dbReference type="InterPro" id="IPR032675">
    <property type="entry name" value="LRR_dom_sf"/>
</dbReference>
<dbReference type="OrthoDB" id="10257471at2759"/>
<evidence type="ECO:0000313" key="3">
    <source>
        <dbReference type="RefSeq" id="XP_026272803.2"/>
    </source>
</evidence>
<dbReference type="InterPro" id="IPR001810">
    <property type="entry name" value="F-box_dom"/>
</dbReference>
<dbReference type="SUPFAM" id="SSF81383">
    <property type="entry name" value="F-box domain"/>
    <property type="match status" value="1"/>
</dbReference>
<dbReference type="Pfam" id="PF12937">
    <property type="entry name" value="F-box-like"/>
    <property type="match status" value="1"/>
</dbReference>
<dbReference type="Gene3D" id="1.20.1280.50">
    <property type="match status" value="1"/>
</dbReference>
<proteinExistence type="predicted"/>
<dbReference type="RefSeq" id="XP_026272803.2">
    <property type="nucleotide sequence ID" value="XM_026417018.2"/>
</dbReference>
<accession>A0A6J1RWU6</accession>
<evidence type="ECO:0000313" key="2">
    <source>
        <dbReference type="Proteomes" id="UP000504606"/>
    </source>
</evidence>
<dbReference type="GeneID" id="113202668"/>
<organism evidence="2 3">
    <name type="scientific">Frankliniella occidentalis</name>
    <name type="common">Western flower thrips</name>
    <name type="synonym">Euthrips occidentalis</name>
    <dbReference type="NCBI Taxonomy" id="133901"/>
    <lineage>
        <taxon>Eukaryota</taxon>
        <taxon>Metazoa</taxon>
        <taxon>Ecdysozoa</taxon>
        <taxon>Arthropoda</taxon>
        <taxon>Hexapoda</taxon>
        <taxon>Insecta</taxon>
        <taxon>Pterygota</taxon>
        <taxon>Neoptera</taxon>
        <taxon>Paraneoptera</taxon>
        <taxon>Thysanoptera</taxon>
        <taxon>Terebrantia</taxon>
        <taxon>Thripoidea</taxon>
        <taxon>Thripidae</taxon>
        <taxon>Frankliniella</taxon>
    </lineage>
</organism>
<sequence length="457" mass="50648">MATSMLTLEQLPDDVIVVVLQYLPVKDVLDCRLACKRLCILALHWDVWRHRSLEDDNPHAGAVLHLAPCLDKLTVTGRVPTLAVTSTRCAVAGLKLHGGAALDAPEYALAVRNQESLGRLRRLELETTSIGLRHADALVRTVASCSFLESIDVVGWLPDVTHPVVLGPPRPSLTNFRCPLNSHSISFVDTILAGHAATLEKVDLLDVYTSEETRTRTANLLGAMPRLRSLRCSDRLWGLQDVAECKTLTRVHIMIHGDVYGKVETVAKLLRRAKQLRSVHLENGRSSEYCSVSAVLVEALASAGRFHLEELLLEEFDDVRPLLRALPSLPALRHLDLYADSAEEPNDELLESITPATAPALRLLEIGEVTQRCPHAWIHGAAVKATLAENPSLHILLWYTNRDKCVPQDCEACVTGCHREIKWGVRKCLGLYSHQPDKCPSLEYHTDDPCADSWIHV</sequence>
<name>A0A6J1RWU6_FRAOC</name>
<dbReference type="Proteomes" id="UP000504606">
    <property type="component" value="Unplaced"/>
</dbReference>
<dbReference type="AlphaFoldDB" id="A0A6J1RWU6"/>
<feature type="domain" description="F-box" evidence="1">
    <location>
        <begin position="5"/>
        <end position="51"/>
    </location>
</feature>